<keyword evidence="3 4" id="KW-0012">Acyltransferase</keyword>
<dbReference type="OrthoDB" id="755870at2"/>
<dbReference type="Pfam" id="PF14602">
    <property type="entry name" value="Hexapep_2"/>
    <property type="match status" value="1"/>
</dbReference>
<dbReference type="CDD" id="cd04647">
    <property type="entry name" value="LbH_MAT_like"/>
    <property type="match status" value="1"/>
</dbReference>
<dbReference type="KEGG" id="fll:EI427_04685"/>
<dbReference type="InterPro" id="IPR018357">
    <property type="entry name" value="Hexapep_transf_CS"/>
</dbReference>
<dbReference type="SUPFAM" id="SSF51161">
    <property type="entry name" value="Trimeric LpxA-like enzymes"/>
    <property type="match status" value="1"/>
</dbReference>
<evidence type="ECO:0000256" key="1">
    <source>
        <dbReference type="ARBA" id="ARBA00022679"/>
    </source>
</evidence>
<dbReference type="InterPro" id="IPR051159">
    <property type="entry name" value="Hexapeptide_acetyltransf"/>
</dbReference>
<dbReference type="PROSITE" id="PS00101">
    <property type="entry name" value="HEXAPEP_TRANSFERASES"/>
    <property type="match status" value="1"/>
</dbReference>
<proteinExistence type="predicted"/>
<dbReference type="Proteomes" id="UP000267268">
    <property type="component" value="Chromosome 1"/>
</dbReference>
<dbReference type="Gene3D" id="2.160.10.10">
    <property type="entry name" value="Hexapeptide repeat proteins"/>
    <property type="match status" value="1"/>
</dbReference>
<evidence type="ECO:0000256" key="3">
    <source>
        <dbReference type="ARBA" id="ARBA00023315"/>
    </source>
</evidence>
<dbReference type="GO" id="GO:0016746">
    <property type="term" value="F:acyltransferase activity"/>
    <property type="evidence" value="ECO:0007669"/>
    <property type="project" value="UniProtKB-KW"/>
</dbReference>
<dbReference type="PANTHER" id="PTHR23416:SF78">
    <property type="entry name" value="LIPOPOLYSACCHARIDE BIOSYNTHESIS O-ACETYL TRANSFERASE WBBJ-RELATED"/>
    <property type="match status" value="1"/>
</dbReference>
<keyword evidence="1 4" id="KW-0808">Transferase</keyword>
<gene>
    <name evidence="4" type="ORF">EI427_04685</name>
</gene>
<dbReference type="AlphaFoldDB" id="A0A3Q9FK60"/>
<name>A0A3Q9FK60_9BACT</name>
<protein>
    <submittedName>
        <fullName evidence="4">Acyltransferase</fullName>
    </submittedName>
</protein>
<accession>A0A3Q9FK60</accession>
<keyword evidence="5" id="KW-1185">Reference proteome</keyword>
<dbReference type="PANTHER" id="PTHR23416">
    <property type="entry name" value="SIALIC ACID SYNTHASE-RELATED"/>
    <property type="match status" value="1"/>
</dbReference>
<keyword evidence="2" id="KW-0677">Repeat</keyword>
<sequence length="199" mass="21990">MIKIITYIRIILNLINKFTSNIFNRITLYEQLVKIEPNYRIKGKIKIINNGSIKIGDSFRANSGVNFNPIGGDIVLRLISKKDSVLIIGNNVGISNSTIFCSKKILIGNNVLIGGGCKFWDTDFHSLDVETRNSDDDYFKAAKKEIIINDNVFIGSNSIILKGVTIGKNSIIAAGSIVSKNIPANEIWGGNPCKFIRNL</sequence>
<evidence type="ECO:0000313" key="5">
    <source>
        <dbReference type="Proteomes" id="UP000267268"/>
    </source>
</evidence>
<organism evidence="4 5">
    <name type="scientific">Flammeovirga pectinis</name>
    <dbReference type="NCBI Taxonomy" id="2494373"/>
    <lineage>
        <taxon>Bacteria</taxon>
        <taxon>Pseudomonadati</taxon>
        <taxon>Bacteroidota</taxon>
        <taxon>Cytophagia</taxon>
        <taxon>Cytophagales</taxon>
        <taxon>Flammeovirgaceae</taxon>
        <taxon>Flammeovirga</taxon>
    </lineage>
</organism>
<evidence type="ECO:0000313" key="4">
    <source>
        <dbReference type="EMBL" id="AZQ61549.1"/>
    </source>
</evidence>
<dbReference type="InterPro" id="IPR011004">
    <property type="entry name" value="Trimer_LpxA-like_sf"/>
</dbReference>
<evidence type="ECO:0000256" key="2">
    <source>
        <dbReference type="ARBA" id="ARBA00022737"/>
    </source>
</evidence>
<dbReference type="InterPro" id="IPR001451">
    <property type="entry name" value="Hexapep"/>
</dbReference>
<reference evidence="4 5" key="1">
    <citation type="submission" date="2018-12" db="EMBL/GenBank/DDBJ databases">
        <title>Flammeovirga pectinis sp. nov., isolated from the gut of the Korean scallop, Patinopecten yessoensis.</title>
        <authorList>
            <person name="Bae J.-W."/>
            <person name="Jeong Y.-S."/>
            <person name="Kang W."/>
        </authorList>
    </citation>
    <scope>NUCLEOTIDE SEQUENCE [LARGE SCALE GENOMIC DNA]</scope>
    <source>
        <strain evidence="4 5">L12M1</strain>
    </source>
</reference>
<dbReference type="EMBL" id="CP034562">
    <property type="protein sequence ID" value="AZQ61549.1"/>
    <property type="molecule type" value="Genomic_DNA"/>
</dbReference>